<organism evidence="3 4">
    <name type="scientific">Rhodotorula taiwanensis</name>
    <dbReference type="NCBI Taxonomy" id="741276"/>
    <lineage>
        <taxon>Eukaryota</taxon>
        <taxon>Fungi</taxon>
        <taxon>Dikarya</taxon>
        <taxon>Basidiomycota</taxon>
        <taxon>Pucciniomycotina</taxon>
        <taxon>Microbotryomycetes</taxon>
        <taxon>Sporidiobolales</taxon>
        <taxon>Sporidiobolaceae</taxon>
        <taxon>Rhodotorula</taxon>
    </lineage>
</organism>
<feature type="region of interest" description="Disordered" evidence="2">
    <location>
        <begin position="1"/>
        <end position="54"/>
    </location>
</feature>
<comment type="caution">
    <text evidence="3">The sequence shown here is derived from an EMBL/GenBank/DDBJ whole genome shotgun (WGS) entry which is preliminary data.</text>
</comment>
<dbReference type="InterPro" id="IPR001040">
    <property type="entry name" value="TIF_eIF_4E"/>
</dbReference>
<dbReference type="InterPro" id="IPR023398">
    <property type="entry name" value="TIF_eIF4e-like"/>
</dbReference>
<evidence type="ECO:0000256" key="1">
    <source>
        <dbReference type="RuleBase" id="RU004374"/>
    </source>
</evidence>
<evidence type="ECO:0000256" key="2">
    <source>
        <dbReference type="SAM" id="MobiDB-lite"/>
    </source>
</evidence>
<dbReference type="InterPro" id="IPR019770">
    <property type="entry name" value="TIF_eIF_4E_CS"/>
</dbReference>
<keyword evidence="1" id="KW-0396">Initiation factor</keyword>
<dbReference type="Gene3D" id="3.30.760.10">
    <property type="entry name" value="RNA Cap, Translation Initiation Factor Eif4e"/>
    <property type="match status" value="1"/>
</dbReference>
<gene>
    <name evidence="3" type="ORF">BMF94_3534</name>
</gene>
<feature type="region of interest" description="Disordered" evidence="2">
    <location>
        <begin position="294"/>
        <end position="456"/>
    </location>
</feature>
<dbReference type="STRING" id="741276.A0A2S5B906"/>
<accession>A0A2S5B906</accession>
<sequence length="456" mass="48021">MSVRPSPLSGSTSTTRRNFPSSRSNGVASPGLQARTVGSTAAATESYVAPQRKKAGPTLALGAAAASGGSNGVEATGLHPLKYTWDVWFSQRQGTGKGGKKDAEGKAASGQKEKESREDWEGAVVKLGGFSTIESLHPLLAHLVPPSELPGSLNSTHTLFFSNESPDLAPSPSSTVCDYNVFRSNIAPAWEDAANTGGGRWVLRLRKGVADRVWEEIVFALVSERIGGEDERVGEKVNGVVLSVRRDEDILSLWVAPSSRADRDIIRDSLRSALTPLLTATSLAALQLDYKPHPVTNGAASSHGRHQEASNGESPLTPSAGTPRGHSLRRGDHERRSHSGAMRHSSAFGTDSPNGSGGEAFGTPLSERRSHGGTPRGPGFSGYVSRVRSGVTDPSSPVATSPLAPLDGLSSIERIERRVRESSPGVIGGARPGLRSREPSLRGNGSGADDDRWGRL</sequence>
<keyword evidence="1" id="KW-0648">Protein biosynthesis</keyword>
<dbReference type="EMBL" id="PJQD01000038">
    <property type="protein sequence ID" value="POY73201.1"/>
    <property type="molecule type" value="Genomic_DNA"/>
</dbReference>
<dbReference type="PANTHER" id="PTHR11960:SF18">
    <property type="entry name" value="EUKARYOTIC TRANSLATION INITIATION FACTOR 4E HOMOLOGOUS PROTEIN, ISOFORM B"/>
    <property type="match status" value="1"/>
</dbReference>
<name>A0A2S5B906_9BASI</name>
<dbReference type="GO" id="GO:0000340">
    <property type="term" value="F:RNA 7-methylguanosine cap binding"/>
    <property type="evidence" value="ECO:0007669"/>
    <property type="project" value="TreeGrafter"/>
</dbReference>
<dbReference type="PROSITE" id="PS00813">
    <property type="entry name" value="IF4E"/>
    <property type="match status" value="1"/>
</dbReference>
<protein>
    <submittedName>
        <fullName evidence="3">Uncharacterized protein</fullName>
    </submittedName>
</protein>
<evidence type="ECO:0000313" key="4">
    <source>
        <dbReference type="Proteomes" id="UP000237144"/>
    </source>
</evidence>
<feature type="compositionally biased region" description="Polar residues" evidence="2">
    <location>
        <begin position="8"/>
        <end position="27"/>
    </location>
</feature>
<reference evidence="3 4" key="1">
    <citation type="journal article" date="2018" name="Front. Microbiol.">
        <title>Prospects for Fungal Bioremediation of Acidic Radioactive Waste Sites: Characterization and Genome Sequence of Rhodotorula taiwanensis MD1149.</title>
        <authorList>
            <person name="Tkavc R."/>
            <person name="Matrosova V.Y."/>
            <person name="Grichenko O.E."/>
            <person name="Gostincar C."/>
            <person name="Volpe R.P."/>
            <person name="Klimenkova P."/>
            <person name="Gaidamakova E.K."/>
            <person name="Zhou C.E."/>
            <person name="Stewart B.J."/>
            <person name="Lyman M.G."/>
            <person name="Malfatti S.A."/>
            <person name="Rubinfeld B."/>
            <person name="Courtot M."/>
            <person name="Singh J."/>
            <person name="Dalgard C.L."/>
            <person name="Hamilton T."/>
            <person name="Frey K.G."/>
            <person name="Gunde-Cimerman N."/>
            <person name="Dugan L."/>
            <person name="Daly M.J."/>
        </authorList>
    </citation>
    <scope>NUCLEOTIDE SEQUENCE [LARGE SCALE GENOMIC DNA]</scope>
    <source>
        <strain evidence="3 4">MD1149</strain>
    </source>
</reference>
<evidence type="ECO:0000313" key="3">
    <source>
        <dbReference type="EMBL" id="POY73201.1"/>
    </source>
</evidence>
<dbReference type="SUPFAM" id="SSF55418">
    <property type="entry name" value="eIF4e-like"/>
    <property type="match status" value="1"/>
</dbReference>
<dbReference type="PANTHER" id="PTHR11960">
    <property type="entry name" value="EUKARYOTIC TRANSLATION INITIATION FACTOR 4E RELATED"/>
    <property type="match status" value="1"/>
</dbReference>
<comment type="similarity">
    <text evidence="1">Belongs to the eukaryotic initiation factor 4E family.</text>
</comment>
<proteinExistence type="inferred from homology"/>
<dbReference type="AlphaFoldDB" id="A0A2S5B906"/>
<keyword evidence="1" id="KW-0694">RNA-binding</keyword>
<keyword evidence="4" id="KW-1185">Reference proteome</keyword>
<dbReference type="Pfam" id="PF01652">
    <property type="entry name" value="IF4E"/>
    <property type="match status" value="1"/>
</dbReference>
<feature type="region of interest" description="Disordered" evidence="2">
    <location>
        <begin position="94"/>
        <end position="120"/>
    </location>
</feature>
<feature type="compositionally biased region" description="Polar residues" evidence="2">
    <location>
        <begin position="309"/>
        <end position="320"/>
    </location>
</feature>
<feature type="compositionally biased region" description="Basic and acidic residues" evidence="2">
    <location>
        <begin position="99"/>
        <end position="120"/>
    </location>
</feature>
<dbReference type="GO" id="GO:0003743">
    <property type="term" value="F:translation initiation factor activity"/>
    <property type="evidence" value="ECO:0007669"/>
    <property type="project" value="UniProtKB-KW"/>
</dbReference>
<dbReference type="OrthoDB" id="590761at2759"/>
<dbReference type="Proteomes" id="UP000237144">
    <property type="component" value="Unassembled WGS sequence"/>
</dbReference>
<dbReference type="GO" id="GO:0016281">
    <property type="term" value="C:eukaryotic translation initiation factor 4F complex"/>
    <property type="evidence" value="ECO:0007669"/>
    <property type="project" value="TreeGrafter"/>
</dbReference>